<organism evidence="2 3">
    <name type="scientific">Alkalihalophilus lindianensis</name>
    <dbReference type="NCBI Taxonomy" id="1630542"/>
    <lineage>
        <taxon>Bacteria</taxon>
        <taxon>Bacillati</taxon>
        <taxon>Bacillota</taxon>
        <taxon>Bacilli</taxon>
        <taxon>Bacillales</taxon>
        <taxon>Bacillaceae</taxon>
        <taxon>Alkalihalophilus</taxon>
    </lineage>
</organism>
<feature type="compositionally biased region" description="Basic residues" evidence="1">
    <location>
        <begin position="38"/>
        <end position="47"/>
    </location>
</feature>
<proteinExistence type="predicted"/>
<sequence length="47" mass="5708">MSLSSHEAKKKRRRRKKKRQQEPNYQELMGVYRDTYKRGKGGAIKKR</sequence>
<feature type="compositionally biased region" description="Basic residues" evidence="1">
    <location>
        <begin position="8"/>
        <end position="19"/>
    </location>
</feature>
<gene>
    <name evidence="2" type="ORF">RYX56_12515</name>
</gene>
<feature type="region of interest" description="Disordered" evidence="1">
    <location>
        <begin position="1"/>
        <end position="47"/>
    </location>
</feature>
<keyword evidence="3" id="KW-1185">Reference proteome</keyword>
<evidence type="ECO:0000313" key="2">
    <source>
        <dbReference type="EMBL" id="MDV2685179.1"/>
    </source>
</evidence>
<accession>A0ABU3XBB3</accession>
<dbReference type="EMBL" id="JAWJBA010000003">
    <property type="protein sequence ID" value="MDV2685179.1"/>
    <property type="molecule type" value="Genomic_DNA"/>
</dbReference>
<dbReference type="Proteomes" id="UP001287282">
    <property type="component" value="Unassembled WGS sequence"/>
</dbReference>
<evidence type="ECO:0000313" key="3">
    <source>
        <dbReference type="Proteomes" id="UP001287282"/>
    </source>
</evidence>
<dbReference type="RefSeq" id="WP_317122357.1">
    <property type="nucleotide sequence ID" value="NZ_JAWJBA010000003.1"/>
</dbReference>
<reference evidence="2 3" key="1">
    <citation type="submission" date="2023-10" db="EMBL/GenBank/DDBJ databases">
        <title>Screening of Alkalihalobacillus lindianensis BZ-TG-R113 and Its Alleviation of Salt Stress on Rapeseed Growth.</title>
        <authorList>
            <person name="Zhao B."/>
            <person name="Guo T."/>
        </authorList>
    </citation>
    <scope>NUCLEOTIDE SEQUENCE [LARGE SCALE GENOMIC DNA]</scope>
    <source>
        <strain evidence="2 3">BZ-TG-R113</strain>
    </source>
</reference>
<name>A0ABU3XBB3_9BACI</name>
<protein>
    <recommendedName>
        <fullName evidence="4">YfhE-like protein</fullName>
    </recommendedName>
</protein>
<evidence type="ECO:0008006" key="4">
    <source>
        <dbReference type="Google" id="ProtNLM"/>
    </source>
</evidence>
<evidence type="ECO:0000256" key="1">
    <source>
        <dbReference type="SAM" id="MobiDB-lite"/>
    </source>
</evidence>
<comment type="caution">
    <text evidence="2">The sequence shown here is derived from an EMBL/GenBank/DDBJ whole genome shotgun (WGS) entry which is preliminary data.</text>
</comment>